<gene>
    <name evidence="8" type="ORF">V3330_00745</name>
</gene>
<accession>A0AAW9RBD1</accession>
<dbReference type="Pfam" id="PF04138">
    <property type="entry name" value="GtrA_DPMS_TM"/>
    <property type="match status" value="1"/>
</dbReference>
<evidence type="ECO:0000256" key="3">
    <source>
        <dbReference type="ARBA" id="ARBA00022692"/>
    </source>
</evidence>
<keyword evidence="4 6" id="KW-1133">Transmembrane helix</keyword>
<proteinExistence type="inferred from homology"/>
<sequence length="136" mass="14823">MKIVRYALVGGTAAVVDFLIFAVFAKLLGYPYLLVGALGFILATALNYFLSIRFVFTSGVRFSLRQEFGLVFLISGVGLALHQAVLYAGIGLLGWEMLLVKVLATGSVFFWNFGARAGYVFRSPGTNRNGGENRSR</sequence>
<comment type="similarity">
    <text evidence="2">Belongs to the GtrA family.</text>
</comment>
<feature type="domain" description="GtrA/DPMS transmembrane" evidence="7">
    <location>
        <begin position="5"/>
        <end position="121"/>
    </location>
</feature>
<protein>
    <submittedName>
        <fullName evidence="8">GtrA family protein</fullName>
    </submittedName>
</protein>
<organism evidence="8 9">
    <name type="scientific">Elongatibacter sediminis</name>
    <dbReference type="NCBI Taxonomy" id="3119006"/>
    <lineage>
        <taxon>Bacteria</taxon>
        <taxon>Pseudomonadati</taxon>
        <taxon>Pseudomonadota</taxon>
        <taxon>Gammaproteobacteria</taxon>
        <taxon>Chromatiales</taxon>
        <taxon>Wenzhouxiangellaceae</taxon>
        <taxon>Elongatibacter</taxon>
    </lineage>
</organism>
<dbReference type="PANTHER" id="PTHR38459">
    <property type="entry name" value="PROPHAGE BACTOPRENOL-LINKED GLUCOSE TRANSLOCASE HOMOLOG"/>
    <property type="match status" value="1"/>
</dbReference>
<feature type="transmembrane region" description="Helical" evidence="6">
    <location>
        <begin position="92"/>
        <end position="113"/>
    </location>
</feature>
<comment type="subcellular location">
    <subcellularLocation>
        <location evidence="1">Membrane</location>
        <topology evidence="1">Multi-pass membrane protein</topology>
    </subcellularLocation>
</comment>
<evidence type="ECO:0000256" key="6">
    <source>
        <dbReference type="SAM" id="Phobius"/>
    </source>
</evidence>
<evidence type="ECO:0000256" key="2">
    <source>
        <dbReference type="ARBA" id="ARBA00009399"/>
    </source>
</evidence>
<dbReference type="PANTHER" id="PTHR38459:SF1">
    <property type="entry name" value="PROPHAGE BACTOPRENOL-LINKED GLUCOSE TRANSLOCASE HOMOLOG"/>
    <property type="match status" value="1"/>
</dbReference>
<dbReference type="Proteomes" id="UP001359886">
    <property type="component" value="Unassembled WGS sequence"/>
</dbReference>
<dbReference type="EMBL" id="JAZHOG010000001">
    <property type="protein sequence ID" value="MEJ8566134.1"/>
    <property type="molecule type" value="Genomic_DNA"/>
</dbReference>
<feature type="transmembrane region" description="Helical" evidence="6">
    <location>
        <begin position="7"/>
        <end position="25"/>
    </location>
</feature>
<dbReference type="InterPro" id="IPR051401">
    <property type="entry name" value="GtrA_CellWall_Glycosyl"/>
</dbReference>
<keyword evidence="5 6" id="KW-0472">Membrane</keyword>
<comment type="caution">
    <text evidence="8">The sequence shown here is derived from an EMBL/GenBank/DDBJ whole genome shotgun (WGS) entry which is preliminary data.</text>
</comment>
<keyword evidence="3 6" id="KW-0812">Transmembrane</keyword>
<keyword evidence="9" id="KW-1185">Reference proteome</keyword>
<evidence type="ECO:0000256" key="4">
    <source>
        <dbReference type="ARBA" id="ARBA00022989"/>
    </source>
</evidence>
<evidence type="ECO:0000256" key="1">
    <source>
        <dbReference type="ARBA" id="ARBA00004141"/>
    </source>
</evidence>
<dbReference type="InterPro" id="IPR007267">
    <property type="entry name" value="GtrA_DPMS_TM"/>
</dbReference>
<evidence type="ECO:0000259" key="7">
    <source>
        <dbReference type="Pfam" id="PF04138"/>
    </source>
</evidence>
<dbReference type="RefSeq" id="WP_354693457.1">
    <property type="nucleotide sequence ID" value="NZ_JAZHOG010000001.1"/>
</dbReference>
<dbReference type="AlphaFoldDB" id="A0AAW9RBD1"/>
<evidence type="ECO:0000313" key="9">
    <source>
        <dbReference type="Proteomes" id="UP001359886"/>
    </source>
</evidence>
<feature type="transmembrane region" description="Helical" evidence="6">
    <location>
        <begin position="68"/>
        <end position="86"/>
    </location>
</feature>
<feature type="transmembrane region" description="Helical" evidence="6">
    <location>
        <begin position="31"/>
        <end position="56"/>
    </location>
</feature>
<name>A0AAW9RBD1_9GAMM</name>
<evidence type="ECO:0000256" key="5">
    <source>
        <dbReference type="ARBA" id="ARBA00023136"/>
    </source>
</evidence>
<dbReference type="GO" id="GO:0000271">
    <property type="term" value="P:polysaccharide biosynthetic process"/>
    <property type="evidence" value="ECO:0007669"/>
    <property type="project" value="InterPro"/>
</dbReference>
<evidence type="ECO:0000313" key="8">
    <source>
        <dbReference type="EMBL" id="MEJ8566134.1"/>
    </source>
</evidence>
<reference evidence="8 9" key="1">
    <citation type="submission" date="2024-02" db="EMBL/GenBank/DDBJ databases">
        <title>A novel Wenzhouxiangellaceae bacterium, isolated from coastal sediments.</title>
        <authorList>
            <person name="Du Z.-J."/>
            <person name="Ye Y.-Q."/>
            <person name="Zhang X.-Y."/>
        </authorList>
    </citation>
    <scope>NUCLEOTIDE SEQUENCE [LARGE SCALE GENOMIC DNA]</scope>
    <source>
        <strain evidence="8 9">CH-27</strain>
    </source>
</reference>
<dbReference type="GO" id="GO:0005886">
    <property type="term" value="C:plasma membrane"/>
    <property type="evidence" value="ECO:0007669"/>
    <property type="project" value="TreeGrafter"/>
</dbReference>